<dbReference type="SUPFAM" id="SSF55729">
    <property type="entry name" value="Acyl-CoA N-acyltransferases (Nat)"/>
    <property type="match status" value="1"/>
</dbReference>
<accession>A0ABY5NNL6</accession>
<feature type="domain" description="N-acetyltransferase" evidence="1">
    <location>
        <begin position="1"/>
        <end position="62"/>
    </location>
</feature>
<evidence type="ECO:0000259" key="1">
    <source>
        <dbReference type="PROSITE" id="PS51186"/>
    </source>
</evidence>
<protein>
    <submittedName>
        <fullName evidence="2">GNAT family N-acetyltransferase</fullName>
    </submittedName>
</protein>
<name>A0ABY5NNL6_9MICO</name>
<reference evidence="2" key="1">
    <citation type="submission" date="2022-01" db="EMBL/GenBank/DDBJ databases">
        <title>Microbacterium eymi and Microbacterium rhizovicinus sp. nov., isolated from the rhizospheric soil of Elymus tsukushiensis, a plant native to the Dokdo Islands, Republic of Korea.</title>
        <authorList>
            <person name="Hwang Y.J."/>
        </authorList>
    </citation>
    <scope>NUCLEOTIDE SEQUENCE</scope>
    <source>
        <strain evidence="2">KUDC0405</strain>
    </source>
</reference>
<dbReference type="Pfam" id="PF00583">
    <property type="entry name" value="Acetyltransf_1"/>
    <property type="match status" value="1"/>
</dbReference>
<evidence type="ECO:0000313" key="3">
    <source>
        <dbReference type="Proteomes" id="UP001054811"/>
    </source>
</evidence>
<dbReference type="PROSITE" id="PS51186">
    <property type="entry name" value="GNAT"/>
    <property type="match status" value="1"/>
</dbReference>
<dbReference type="InterPro" id="IPR000182">
    <property type="entry name" value="GNAT_dom"/>
</dbReference>
<gene>
    <name evidence="2" type="ORF">L2X98_34900</name>
</gene>
<proteinExistence type="predicted"/>
<evidence type="ECO:0000313" key="2">
    <source>
        <dbReference type="EMBL" id="UUT36721.1"/>
    </source>
</evidence>
<dbReference type="EMBL" id="CP091139">
    <property type="protein sequence ID" value="UUT36721.1"/>
    <property type="molecule type" value="Genomic_DNA"/>
</dbReference>
<dbReference type="InterPro" id="IPR016181">
    <property type="entry name" value="Acyl_CoA_acyltransferase"/>
</dbReference>
<dbReference type="Gene3D" id="3.40.630.30">
    <property type="match status" value="1"/>
</dbReference>
<dbReference type="Proteomes" id="UP001054811">
    <property type="component" value="Chromosome"/>
</dbReference>
<keyword evidence="3" id="KW-1185">Reference proteome</keyword>
<organism evidence="2 3">
    <name type="scientific">Microbacterium elymi</name>
    <dbReference type="NCBI Taxonomy" id="2909587"/>
    <lineage>
        <taxon>Bacteria</taxon>
        <taxon>Bacillati</taxon>
        <taxon>Actinomycetota</taxon>
        <taxon>Actinomycetes</taxon>
        <taxon>Micrococcales</taxon>
        <taxon>Microbacteriaceae</taxon>
        <taxon>Microbacterium</taxon>
    </lineage>
</organism>
<sequence length="62" mass="6691">MPEHRRQGHGRAICVAAAAVLQELGSSSVLVCTESTRVAAIATYESAGFERLPPRRDRIRAA</sequence>